<accession>A0A443RX50</accession>
<reference evidence="1 2" key="1">
    <citation type="journal article" date="2018" name="Gigascience">
        <title>Genomes of trombidid mites reveal novel predicted allergens and laterally-transferred genes associated with secondary metabolism.</title>
        <authorList>
            <person name="Dong X."/>
            <person name="Chaisiri K."/>
            <person name="Xia D."/>
            <person name="Armstrong S.D."/>
            <person name="Fang Y."/>
            <person name="Donnelly M.J."/>
            <person name="Kadowaki T."/>
            <person name="McGarry J.W."/>
            <person name="Darby A.C."/>
            <person name="Makepeace B.L."/>
        </authorList>
    </citation>
    <scope>NUCLEOTIDE SEQUENCE [LARGE SCALE GENOMIC DNA]</scope>
    <source>
        <strain evidence="1">UoL-UT</strain>
    </source>
</reference>
<dbReference type="Pfam" id="PF00106">
    <property type="entry name" value="adh_short"/>
    <property type="match status" value="1"/>
</dbReference>
<dbReference type="EMBL" id="NCKV01021266">
    <property type="protein sequence ID" value="RWS19953.1"/>
    <property type="molecule type" value="Genomic_DNA"/>
</dbReference>
<evidence type="ECO:0000313" key="2">
    <source>
        <dbReference type="Proteomes" id="UP000288716"/>
    </source>
</evidence>
<dbReference type="AlphaFoldDB" id="A0A443RX50"/>
<proteinExistence type="predicted"/>
<evidence type="ECO:0000313" key="1">
    <source>
        <dbReference type="EMBL" id="RWS19953.1"/>
    </source>
</evidence>
<feature type="non-terminal residue" evidence="1">
    <location>
        <position position="80"/>
    </location>
</feature>
<dbReference type="Gene3D" id="3.40.50.720">
    <property type="entry name" value="NAD(P)-binding Rossmann-like Domain"/>
    <property type="match status" value="1"/>
</dbReference>
<dbReference type="InterPro" id="IPR036291">
    <property type="entry name" value="NAD(P)-bd_dom_sf"/>
</dbReference>
<gene>
    <name evidence="1" type="ORF">B4U80_08376</name>
</gene>
<comment type="caution">
    <text evidence="1">The sequence shown here is derived from an EMBL/GenBank/DDBJ whole genome shotgun (WGS) entry which is preliminary data.</text>
</comment>
<dbReference type="PANTHER" id="PTHR43975:SF2">
    <property type="entry name" value="EG:BACR7A4.14 PROTEIN-RELATED"/>
    <property type="match status" value="1"/>
</dbReference>
<name>A0A443RX50_9ACAR</name>
<dbReference type="SUPFAM" id="SSF51735">
    <property type="entry name" value="NAD(P)-binding Rossmann-fold domains"/>
    <property type="match status" value="1"/>
</dbReference>
<dbReference type="OrthoDB" id="8947933at2759"/>
<dbReference type="PANTHER" id="PTHR43975">
    <property type="entry name" value="ZGC:101858"/>
    <property type="match status" value="1"/>
</dbReference>
<dbReference type="InterPro" id="IPR002347">
    <property type="entry name" value="SDR_fam"/>
</dbReference>
<keyword evidence="2" id="KW-1185">Reference proteome</keyword>
<dbReference type="Proteomes" id="UP000288716">
    <property type="component" value="Unassembled WGS sequence"/>
</dbReference>
<organism evidence="1 2">
    <name type="scientific">Leptotrombidium deliense</name>
    <dbReference type="NCBI Taxonomy" id="299467"/>
    <lineage>
        <taxon>Eukaryota</taxon>
        <taxon>Metazoa</taxon>
        <taxon>Ecdysozoa</taxon>
        <taxon>Arthropoda</taxon>
        <taxon>Chelicerata</taxon>
        <taxon>Arachnida</taxon>
        <taxon>Acari</taxon>
        <taxon>Acariformes</taxon>
        <taxon>Trombidiformes</taxon>
        <taxon>Prostigmata</taxon>
        <taxon>Anystina</taxon>
        <taxon>Parasitengona</taxon>
        <taxon>Trombiculoidea</taxon>
        <taxon>Trombiculidae</taxon>
        <taxon>Leptotrombidium</taxon>
    </lineage>
</organism>
<dbReference type="STRING" id="299467.A0A443RX50"/>
<protein>
    <submittedName>
        <fullName evidence="1">Putative oxidoreductase YhdF-like protein</fullName>
    </submittedName>
</protein>
<dbReference type="VEuPathDB" id="VectorBase:LDEU012087"/>
<sequence>MADLQGKVAIVTGSTSGIGRETALHFSRLGVNVIVNGRRSELVEQVTKECERVSPNGIKCVGVVADVTIAEQAKRIIDTA</sequence>